<keyword evidence="3" id="KW-1185">Reference proteome</keyword>
<dbReference type="Proteomes" id="UP000650466">
    <property type="component" value="Unassembled WGS sequence"/>
</dbReference>
<gene>
    <name evidence="2" type="ORF">ICC18_02220</name>
</gene>
<feature type="transmembrane region" description="Helical" evidence="1">
    <location>
        <begin position="36"/>
        <end position="53"/>
    </location>
</feature>
<keyword evidence="1" id="KW-0472">Membrane</keyword>
<keyword evidence="1" id="KW-1133">Transmembrane helix</keyword>
<feature type="transmembrane region" description="Helical" evidence="1">
    <location>
        <begin position="89"/>
        <end position="104"/>
    </location>
</feature>
<evidence type="ECO:0008006" key="4">
    <source>
        <dbReference type="Google" id="ProtNLM"/>
    </source>
</evidence>
<feature type="transmembrane region" description="Helical" evidence="1">
    <location>
        <begin position="111"/>
        <end position="131"/>
    </location>
</feature>
<evidence type="ECO:0000256" key="1">
    <source>
        <dbReference type="SAM" id="Phobius"/>
    </source>
</evidence>
<proteinExistence type="predicted"/>
<organism evidence="2 3">
    <name type="scientific">Paenibacillus sedimenti</name>
    <dbReference type="NCBI Taxonomy" id="2770274"/>
    <lineage>
        <taxon>Bacteria</taxon>
        <taxon>Bacillati</taxon>
        <taxon>Bacillota</taxon>
        <taxon>Bacilli</taxon>
        <taxon>Bacillales</taxon>
        <taxon>Paenibacillaceae</taxon>
        <taxon>Paenibacillus</taxon>
    </lineage>
</organism>
<accession>A0A926KLE9</accession>
<evidence type="ECO:0000313" key="2">
    <source>
        <dbReference type="EMBL" id="MBD0378936.1"/>
    </source>
</evidence>
<comment type="caution">
    <text evidence="2">The sequence shown here is derived from an EMBL/GenBank/DDBJ whole genome shotgun (WGS) entry which is preliminary data.</text>
</comment>
<dbReference type="PANTHER" id="PTHR30590:SF3">
    <property type="entry name" value="HYPOTHETICAL MEMBRANE SPANNING PROTEIN"/>
    <property type="match status" value="1"/>
</dbReference>
<evidence type="ECO:0000313" key="3">
    <source>
        <dbReference type="Proteomes" id="UP000650466"/>
    </source>
</evidence>
<dbReference type="EMBL" id="JACVVD010000001">
    <property type="protein sequence ID" value="MBD0378936.1"/>
    <property type="molecule type" value="Genomic_DNA"/>
</dbReference>
<dbReference type="InterPro" id="IPR052529">
    <property type="entry name" value="Bact_Transport_Assoc"/>
</dbReference>
<dbReference type="PANTHER" id="PTHR30590">
    <property type="entry name" value="INNER MEMBRANE PROTEIN"/>
    <property type="match status" value="1"/>
</dbReference>
<reference evidence="2" key="1">
    <citation type="submission" date="2020-09" db="EMBL/GenBank/DDBJ databases">
        <title>Draft Genome Sequence of Paenibacillus sp. WST5.</title>
        <authorList>
            <person name="Bao Z."/>
        </authorList>
    </citation>
    <scope>NUCLEOTIDE SEQUENCE</scope>
    <source>
        <strain evidence="2">WST5</strain>
    </source>
</reference>
<sequence>MSTPDLFFQRGGVLPEESAVNQGVRLEIDMFFAGKFYPILSFLFGLGFFLLMRRSEQKGEWVYRLFSRRMLVLFLLGIVHMVFFYNGDVLHNYALIGCLLMLFYRRRDKTVFIWAISILVIFLAMFSLAFLQPEEALNSGSITNYKIAEDTAAAAIAAYQQGNYGEWLAFHLEYEVLPNLKAEQIGYPSMFAMMLLGFFSAESVLSRISGNMRVYFEVSETLAVWSAFL</sequence>
<dbReference type="AlphaFoldDB" id="A0A926KLE9"/>
<name>A0A926KLE9_9BACL</name>
<dbReference type="RefSeq" id="WP_188172736.1">
    <property type="nucleotide sequence ID" value="NZ_JACVVD010000001.1"/>
</dbReference>
<keyword evidence="1" id="KW-0812">Transmembrane</keyword>
<feature type="transmembrane region" description="Helical" evidence="1">
    <location>
        <begin position="65"/>
        <end position="83"/>
    </location>
</feature>
<feature type="transmembrane region" description="Helical" evidence="1">
    <location>
        <begin position="185"/>
        <end position="205"/>
    </location>
</feature>
<protein>
    <recommendedName>
        <fullName evidence="4">DUF418 domain-containing protein</fullName>
    </recommendedName>
</protein>